<keyword evidence="17" id="KW-1185">Reference proteome</keyword>
<accession>A0A3Q2EDY9</accession>
<dbReference type="PANTHER" id="PTHR10441:SF2">
    <property type="entry name" value="T-CELL SURFACE GLYCOPROTEIN CD8 ALPHA CHAIN"/>
    <property type="match status" value="1"/>
</dbReference>
<dbReference type="InterPro" id="IPR036179">
    <property type="entry name" value="Ig-like_dom_sf"/>
</dbReference>
<evidence type="ECO:0000256" key="6">
    <source>
        <dbReference type="ARBA" id="ARBA00022989"/>
    </source>
</evidence>
<keyword evidence="8 14" id="KW-0472">Membrane</keyword>
<reference evidence="16" key="1">
    <citation type="submission" date="2025-08" db="UniProtKB">
        <authorList>
            <consortium name="Ensembl"/>
        </authorList>
    </citation>
    <scope>IDENTIFICATION</scope>
</reference>
<evidence type="ECO:0000313" key="16">
    <source>
        <dbReference type="Ensembl" id="ENSCVAP00000029929.1"/>
    </source>
</evidence>
<evidence type="ECO:0000256" key="8">
    <source>
        <dbReference type="ARBA" id="ARBA00023136"/>
    </source>
</evidence>
<feature type="transmembrane region" description="Helical" evidence="14">
    <location>
        <begin position="170"/>
        <end position="192"/>
    </location>
</feature>
<dbReference type="PANTHER" id="PTHR10441">
    <property type="entry name" value="CD8 ALPHA CHAIN"/>
    <property type="match status" value="1"/>
</dbReference>
<evidence type="ECO:0000256" key="7">
    <source>
        <dbReference type="ARBA" id="ARBA00023130"/>
    </source>
</evidence>
<keyword evidence="5" id="KW-0391">Immunity</keyword>
<keyword evidence="7" id="KW-1064">Adaptive immunity</keyword>
<dbReference type="OMA" id="MIVWFRV"/>
<evidence type="ECO:0000256" key="9">
    <source>
        <dbReference type="ARBA" id="ARBA00023139"/>
    </source>
</evidence>
<dbReference type="STRING" id="28743.ENSCVAP00000029929"/>
<evidence type="ECO:0000256" key="5">
    <source>
        <dbReference type="ARBA" id="ARBA00022859"/>
    </source>
</evidence>
<dbReference type="Gene3D" id="2.60.40.10">
    <property type="entry name" value="Immunoglobulins"/>
    <property type="match status" value="1"/>
</dbReference>
<evidence type="ECO:0000313" key="17">
    <source>
        <dbReference type="Proteomes" id="UP000265020"/>
    </source>
</evidence>
<reference evidence="16" key="2">
    <citation type="submission" date="2025-09" db="UniProtKB">
        <authorList>
            <consortium name="Ensembl"/>
        </authorList>
    </citation>
    <scope>IDENTIFICATION</scope>
</reference>
<evidence type="ECO:0000256" key="14">
    <source>
        <dbReference type="SAM" id="Phobius"/>
    </source>
</evidence>
<keyword evidence="13" id="KW-0393">Immunoglobulin domain</keyword>
<dbReference type="Ensembl" id="ENSCVAT00000023356.1">
    <property type="protein sequence ID" value="ENSCVAP00000029929.1"/>
    <property type="gene ID" value="ENSCVAG00000018156.1"/>
</dbReference>
<organism evidence="16 17">
    <name type="scientific">Cyprinodon variegatus</name>
    <name type="common">Sheepshead minnow</name>
    <dbReference type="NCBI Taxonomy" id="28743"/>
    <lineage>
        <taxon>Eukaryota</taxon>
        <taxon>Metazoa</taxon>
        <taxon>Chordata</taxon>
        <taxon>Craniata</taxon>
        <taxon>Vertebrata</taxon>
        <taxon>Euteleostomi</taxon>
        <taxon>Actinopterygii</taxon>
        <taxon>Neopterygii</taxon>
        <taxon>Teleostei</taxon>
        <taxon>Neoteleostei</taxon>
        <taxon>Acanthomorphata</taxon>
        <taxon>Ovalentaria</taxon>
        <taxon>Atherinomorphae</taxon>
        <taxon>Cyprinodontiformes</taxon>
        <taxon>Cyprinodontidae</taxon>
        <taxon>Cyprinodon</taxon>
    </lineage>
</organism>
<sequence>MDQKMMQILLILLLYPKIPSAVEVEEDQSQEIKCSPPNEGSITIKFLFRVLDKSGMEFIGSFSKTGVIKEKGASYNSLSVKYSEPSFIFTVKNFNKEKDSGIYSCASLVGGNNLQFGDHKATMKPPEIQAPAATQASTTRRSCDCTIRVNSGKHSKPYLTDHSLFCAPIILGPLAGACGLLLLLLIVTFLYCNRIRTRRCPHHYKRKLRTMAPEKETITNRYI</sequence>
<comment type="subcellular location">
    <subcellularLocation>
        <location evidence="1">Cell membrane</location>
        <topology evidence="1">Single-pass type I membrane protein</topology>
    </subcellularLocation>
</comment>
<keyword evidence="6 14" id="KW-1133">Transmembrane helix</keyword>
<name>A0A3Q2EDY9_CYPVA</name>
<evidence type="ECO:0000256" key="4">
    <source>
        <dbReference type="ARBA" id="ARBA00022729"/>
    </source>
</evidence>
<keyword evidence="10" id="KW-1015">Disulfide bond</keyword>
<dbReference type="InterPro" id="IPR015468">
    <property type="entry name" value="CD8_asu"/>
</dbReference>
<keyword evidence="4 15" id="KW-0732">Signal</keyword>
<keyword evidence="3 14" id="KW-0812">Transmembrane</keyword>
<dbReference type="GO" id="GO:0005886">
    <property type="term" value="C:plasma membrane"/>
    <property type="evidence" value="ECO:0007669"/>
    <property type="project" value="UniProtKB-SubCell"/>
</dbReference>
<dbReference type="Proteomes" id="UP000265020">
    <property type="component" value="Unassembled WGS sequence"/>
</dbReference>
<keyword evidence="11" id="KW-0325">Glycoprotein</keyword>
<evidence type="ECO:0000256" key="12">
    <source>
        <dbReference type="ARBA" id="ARBA00023288"/>
    </source>
</evidence>
<feature type="chain" id="PRO_5018741403" evidence="15">
    <location>
        <begin position="22"/>
        <end position="223"/>
    </location>
</feature>
<evidence type="ECO:0000256" key="10">
    <source>
        <dbReference type="ARBA" id="ARBA00023157"/>
    </source>
</evidence>
<keyword evidence="12" id="KW-0449">Lipoprotein</keyword>
<dbReference type="GO" id="GO:0002250">
    <property type="term" value="P:adaptive immune response"/>
    <property type="evidence" value="ECO:0007669"/>
    <property type="project" value="UniProtKB-KW"/>
</dbReference>
<dbReference type="GeneTree" id="ENSGT00510000050969"/>
<dbReference type="SUPFAM" id="SSF48726">
    <property type="entry name" value="Immunoglobulin"/>
    <property type="match status" value="1"/>
</dbReference>
<keyword evidence="2" id="KW-1003">Cell membrane</keyword>
<dbReference type="AlphaFoldDB" id="A0A3Q2EDY9"/>
<evidence type="ECO:0000256" key="3">
    <source>
        <dbReference type="ARBA" id="ARBA00022692"/>
    </source>
</evidence>
<evidence type="ECO:0000256" key="13">
    <source>
        <dbReference type="ARBA" id="ARBA00023319"/>
    </source>
</evidence>
<dbReference type="InterPro" id="IPR013783">
    <property type="entry name" value="Ig-like_fold"/>
</dbReference>
<proteinExistence type="predicted"/>
<evidence type="ECO:0000256" key="15">
    <source>
        <dbReference type="SAM" id="SignalP"/>
    </source>
</evidence>
<evidence type="ECO:0000256" key="1">
    <source>
        <dbReference type="ARBA" id="ARBA00004251"/>
    </source>
</evidence>
<protein>
    <submittedName>
        <fullName evidence="16">CD8a molecule</fullName>
    </submittedName>
</protein>
<evidence type="ECO:0000256" key="2">
    <source>
        <dbReference type="ARBA" id="ARBA00022475"/>
    </source>
</evidence>
<evidence type="ECO:0000256" key="11">
    <source>
        <dbReference type="ARBA" id="ARBA00023180"/>
    </source>
</evidence>
<feature type="signal peptide" evidence="15">
    <location>
        <begin position="1"/>
        <end position="21"/>
    </location>
</feature>
<keyword evidence="9" id="KW-0564">Palmitate</keyword>